<comment type="caution">
    <text evidence="1">The sequence shown here is derived from an EMBL/GenBank/DDBJ whole genome shotgun (WGS) entry which is preliminary data.</text>
</comment>
<organism evidence="1 2">
    <name type="scientific">Achlya hypogyna</name>
    <name type="common">Oomycete</name>
    <name type="synonym">Protoachlya hypogyna</name>
    <dbReference type="NCBI Taxonomy" id="1202772"/>
    <lineage>
        <taxon>Eukaryota</taxon>
        <taxon>Sar</taxon>
        <taxon>Stramenopiles</taxon>
        <taxon>Oomycota</taxon>
        <taxon>Saprolegniomycetes</taxon>
        <taxon>Saprolegniales</taxon>
        <taxon>Achlyaceae</taxon>
        <taxon>Achlya</taxon>
    </lineage>
</organism>
<accession>A0A1V9YQE8</accession>
<dbReference type="OrthoDB" id="6159421at2759"/>
<evidence type="ECO:0008006" key="3">
    <source>
        <dbReference type="Google" id="ProtNLM"/>
    </source>
</evidence>
<dbReference type="Proteomes" id="UP000243579">
    <property type="component" value="Unassembled WGS sequence"/>
</dbReference>
<gene>
    <name evidence="1" type="ORF">ACHHYP_07765</name>
</gene>
<dbReference type="SUPFAM" id="SSF53098">
    <property type="entry name" value="Ribonuclease H-like"/>
    <property type="match status" value="1"/>
</dbReference>
<evidence type="ECO:0000313" key="1">
    <source>
        <dbReference type="EMBL" id="OQR87966.1"/>
    </source>
</evidence>
<dbReference type="PANTHER" id="PTHR46880">
    <property type="entry name" value="RAS-ASSOCIATING DOMAIN-CONTAINING PROTEIN"/>
    <property type="match status" value="1"/>
</dbReference>
<dbReference type="PANTHER" id="PTHR46880:SF5">
    <property type="entry name" value="DUF4371 DOMAIN-CONTAINING PROTEIN"/>
    <property type="match status" value="1"/>
</dbReference>
<name>A0A1V9YQE8_ACHHY</name>
<dbReference type="AlphaFoldDB" id="A0A1V9YQE8"/>
<dbReference type="EMBL" id="JNBR01001416">
    <property type="protein sequence ID" value="OQR87966.1"/>
    <property type="molecule type" value="Genomic_DNA"/>
</dbReference>
<proteinExistence type="predicted"/>
<evidence type="ECO:0000313" key="2">
    <source>
        <dbReference type="Proteomes" id="UP000243579"/>
    </source>
</evidence>
<sequence length="229" mass="24937">MNVVSVLPFVTSAKSQLMDTFVTPTYAAPPTTTAVRRLVFSCLHGRDLAGDRDLHLAIVAFVRRPHGALIARFPDDPVTTVSDLYYLYPTSMVLAPSLAAFGVDSLSRLGVVYADLLPECFDLVADYPGVPPGALLAVLMSDAHAESSFPSIVVLLTICLTIAHGSVDYERAFSLQNAIKSKCRNKMSIEHLEDLMTCSRDGPSVAKFDGSEQTKTWFANKKRKIVVDV</sequence>
<reference evidence="1 2" key="1">
    <citation type="journal article" date="2014" name="Genome Biol. Evol.">
        <title>The secreted proteins of Achlya hypogyna and Thraustotheca clavata identify the ancestral oomycete secretome and reveal gene acquisitions by horizontal gene transfer.</title>
        <authorList>
            <person name="Misner I."/>
            <person name="Blouin N."/>
            <person name="Leonard G."/>
            <person name="Richards T.A."/>
            <person name="Lane C.E."/>
        </authorList>
    </citation>
    <scope>NUCLEOTIDE SEQUENCE [LARGE SCALE GENOMIC DNA]</scope>
    <source>
        <strain evidence="1 2">ATCC 48635</strain>
    </source>
</reference>
<dbReference type="InterPro" id="IPR012337">
    <property type="entry name" value="RNaseH-like_sf"/>
</dbReference>
<protein>
    <recommendedName>
        <fullName evidence="3">HAT C-terminal dimerisation domain-containing protein</fullName>
    </recommendedName>
</protein>
<keyword evidence="2" id="KW-1185">Reference proteome</keyword>